<feature type="coiled-coil region" evidence="1">
    <location>
        <begin position="26"/>
        <end position="53"/>
    </location>
</feature>
<feature type="region of interest" description="Disordered" evidence="2">
    <location>
        <begin position="192"/>
        <end position="249"/>
    </location>
</feature>
<evidence type="ECO:0000256" key="1">
    <source>
        <dbReference type="SAM" id="Coils"/>
    </source>
</evidence>
<evidence type="ECO:0000313" key="4">
    <source>
        <dbReference type="Proteomes" id="UP000281553"/>
    </source>
</evidence>
<dbReference type="EMBL" id="UYRU01049826">
    <property type="protein sequence ID" value="VDN10729.1"/>
    <property type="molecule type" value="Genomic_DNA"/>
</dbReference>
<organism evidence="3 4">
    <name type="scientific">Dibothriocephalus latus</name>
    <name type="common">Fish tapeworm</name>
    <name type="synonym">Diphyllobothrium latum</name>
    <dbReference type="NCBI Taxonomy" id="60516"/>
    <lineage>
        <taxon>Eukaryota</taxon>
        <taxon>Metazoa</taxon>
        <taxon>Spiralia</taxon>
        <taxon>Lophotrochozoa</taxon>
        <taxon>Platyhelminthes</taxon>
        <taxon>Cestoda</taxon>
        <taxon>Eucestoda</taxon>
        <taxon>Diphyllobothriidea</taxon>
        <taxon>Diphyllobothriidae</taxon>
        <taxon>Dibothriocephalus</taxon>
    </lineage>
</organism>
<accession>A0A3P7NN59</accession>
<name>A0A3P7NN59_DIBLA</name>
<dbReference type="Proteomes" id="UP000281553">
    <property type="component" value="Unassembled WGS sequence"/>
</dbReference>
<sequence length="249" mass="28088">MPNHLDIVQHSLVAIITAVDCNIPVNQALDTEIRDLQCEFEREREDYLEAIRKQSRQISLLQAILDRTQPCIRRDSNYANIDKIKKQAFYDEDTGEWILPALTVERTTLPLASTANADEFGGRAGLHRSSTSLHNSPGKLPCARDLTVEKEEEARLYAKLASRAHNHTNYFANKRKEQLLLDAAFVGSNRKPFLQSPANGDKSPIDGLGNNPNSQCIDRDSPLNGHFPTRRNQPKTKGNFLNKNPELDF</sequence>
<protein>
    <submittedName>
        <fullName evidence="3">Uncharacterized protein</fullName>
    </submittedName>
</protein>
<keyword evidence="4" id="KW-1185">Reference proteome</keyword>
<dbReference type="AlphaFoldDB" id="A0A3P7NN59"/>
<keyword evidence="1" id="KW-0175">Coiled coil</keyword>
<gene>
    <name evidence="3" type="ORF">DILT_LOCUS6560</name>
</gene>
<evidence type="ECO:0000256" key="2">
    <source>
        <dbReference type="SAM" id="MobiDB-lite"/>
    </source>
</evidence>
<reference evidence="3 4" key="1">
    <citation type="submission" date="2018-11" db="EMBL/GenBank/DDBJ databases">
        <authorList>
            <consortium name="Pathogen Informatics"/>
        </authorList>
    </citation>
    <scope>NUCLEOTIDE SEQUENCE [LARGE SCALE GENOMIC DNA]</scope>
</reference>
<proteinExistence type="predicted"/>
<evidence type="ECO:0000313" key="3">
    <source>
        <dbReference type="EMBL" id="VDN10729.1"/>
    </source>
</evidence>
<dbReference type="OrthoDB" id="3176171at2759"/>